<evidence type="ECO:0000313" key="2">
    <source>
        <dbReference type="EMBL" id="KAJ4112518.1"/>
    </source>
</evidence>
<keyword evidence="1" id="KW-0175">Coiled coil</keyword>
<feature type="coiled-coil region" evidence="1">
    <location>
        <begin position="348"/>
        <end position="382"/>
    </location>
</feature>
<evidence type="ECO:0000256" key="1">
    <source>
        <dbReference type="SAM" id="Coils"/>
    </source>
</evidence>
<sequence>MTDTAPVVPSSFNQAHEKKSQNMVQGCFKRIHLATGVWPWEWLPSDFTPRPEDWNYNNAEAMASVVELVCLTGSLASLNDLRDFLVGLYHKRKQRNEPESYHTTALIADCHLAREWVSRTHQDPEHTRRSTRAVVRTFRTPPFDHGEENCADEAEFNISTKNIDQDLESIVHDIPVGFGEELLSSGNSLRVKESPAPELLQLNPRKRTRLALGPDDSLDTELQEAFSSPDLDTDFEMRRIESSHRITINRQISTVQERIISTELVRIMCLKEKEEKRCKLERIDEHQWQVIHDEAIRVHDLAAERLEKAEKFAEVILSAIVEYGEEGSRIHDVLGRSQEEVMEADKAKKATQGALKGLEDQLRRKEEERTEFRDRIATLQTVIDDYDRDTAHDEGRKQDLLIQLASLDILCSHNLHTVSVEKRGVLLSALHDVLEHVTIQE</sequence>
<evidence type="ECO:0000313" key="3">
    <source>
        <dbReference type="Proteomes" id="UP001152024"/>
    </source>
</evidence>
<reference evidence="2" key="1">
    <citation type="submission" date="2022-09" db="EMBL/GenBank/DDBJ databases">
        <title>Fusarium specimens isolated from Avocado Roots.</title>
        <authorList>
            <person name="Stajich J."/>
            <person name="Roper C."/>
            <person name="Heimlech-Rivalta G."/>
        </authorList>
    </citation>
    <scope>NUCLEOTIDE SEQUENCE</scope>
    <source>
        <strain evidence="2">CF00095</strain>
    </source>
</reference>
<dbReference type="EMBL" id="JAOQBH010000031">
    <property type="protein sequence ID" value="KAJ4112518.1"/>
    <property type="molecule type" value="Genomic_DNA"/>
</dbReference>
<comment type="caution">
    <text evidence="2">The sequence shown here is derived from an EMBL/GenBank/DDBJ whole genome shotgun (WGS) entry which is preliminary data.</text>
</comment>
<dbReference type="Proteomes" id="UP001152024">
    <property type="component" value="Unassembled WGS sequence"/>
</dbReference>
<protein>
    <submittedName>
        <fullName evidence="2">Uncharacterized protein</fullName>
    </submittedName>
</protein>
<gene>
    <name evidence="2" type="ORF">NW768_011685</name>
</gene>
<organism evidence="2 3">
    <name type="scientific">Fusarium equiseti</name>
    <name type="common">Fusarium scirpi</name>
    <dbReference type="NCBI Taxonomy" id="61235"/>
    <lineage>
        <taxon>Eukaryota</taxon>
        <taxon>Fungi</taxon>
        <taxon>Dikarya</taxon>
        <taxon>Ascomycota</taxon>
        <taxon>Pezizomycotina</taxon>
        <taxon>Sordariomycetes</taxon>
        <taxon>Hypocreomycetidae</taxon>
        <taxon>Hypocreales</taxon>
        <taxon>Nectriaceae</taxon>
        <taxon>Fusarium</taxon>
        <taxon>Fusarium incarnatum-equiseti species complex</taxon>
    </lineage>
</organism>
<keyword evidence="3" id="KW-1185">Reference proteome</keyword>
<name>A0ABQ8QX03_FUSEQ</name>
<proteinExistence type="predicted"/>
<accession>A0ABQ8QX03</accession>